<feature type="domain" description="Type I restriction modification DNA specificity" evidence="4">
    <location>
        <begin position="199"/>
        <end position="367"/>
    </location>
</feature>
<gene>
    <name evidence="5" type="ORF">F4695_003817</name>
</gene>
<dbReference type="PANTHER" id="PTHR30408:SF12">
    <property type="entry name" value="TYPE I RESTRICTION ENZYME MJAVIII SPECIFICITY SUBUNIT"/>
    <property type="match status" value="1"/>
</dbReference>
<dbReference type="InterPro" id="IPR052021">
    <property type="entry name" value="Type-I_RS_S_subunit"/>
</dbReference>
<evidence type="ECO:0000256" key="1">
    <source>
        <dbReference type="ARBA" id="ARBA00010923"/>
    </source>
</evidence>
<dbReference type="CDD" id="cd17246">
    <property type="entry name" value="RMtype1_S_SonII-TRD2-CR2_like"/>
    <property type="match status" value="1"/>
</dbReference>
<feature type="domain" description="Type I restriction modification DNA specificity" evidence="4">
    <location>
        <begin position="5"/>
        <end position="176"/>
    </location>
</feature>
<evidence type="ECO:0000259" key="4">
    <source>
        <dbReference type="Pfam" id="PF01420"/>
    </source>
</evidence>
<dbReference type="Proteomes" id="UP000585437">
    <property type="component" value="Unassembled WGS sequence"/>
</dbReference>
<dbReference type="InterPro" id="IPR044946">
    <property type="entry name" value="Restrct_endonuc_typeI_TRD_sf"/>
</dbReference>
<evidence type="ECO:0000256" key="3">
    <source>
        <dbReference type="ARBA" id="ARBA00023125"/>
    </source>
</evidence>
<evidence type="ECO:0000313" key="5">
    <source>
        <dbReference type="EMBL" id="MBB6510428.1"/>
    </source>
</evidence>
<evidence type="ECO:0000256" key="2">
    <source>
        <dbReference type="ARBA" id="ARBA00022747"/>
    </source>
</evidence>
<evidence type="ECO:0000313" key="6">
    <source>
        <dbReference type="Proteomes" id="UP000585437"/>
    </source>
</evidence>
<dbReference type="Pfam" id="PF01420">
    <property type="entry name" value="Methylase_S"/>
    <property type="match status" value="2"/>
</dbReference>
<dbReference type="GO" id="GO:0003677">
    <property type="term" value="F:DNA binding"/>
    <property type="evidence" value="ECO:0007669"/>
    <property type="project" value="UniProtKB-KW"/>
</dbReference>
<keyword evidence="5" id="KW-0378">Hydrolase</keyword>
<dbReference type="EC" id="3.1.21.3" evidence="5"/>
<dbReference type="Gene3D" id="3.90.220.20">
    <property type="entry name" value="DNA methylase specificity domains"/>
    <property type="match status" value="2"/>
</dbReference>
<dbReference type="EMBL" id="JACHBU010000008">
    <property type="protein sequence ID" value="MBB6510428.1"/>
    <property type="molecule type" value="Genomic_DNA"/>
</dbReference>
<comment type="similarity">
    <text evidence="1">Belongs to the type-I restriction system S methylase family.</text>
</comment>
<dbReference type="AlphaFoldDB" id="A0A7X0JMQ7"/>
<dbReference type="GO" id="GO:0009035">
    <property type="term" value="F:type I site-specific deoxyribonuclease activity"/>
    <property type="evidence" value="ECO:0007669"/>
    <property type="project" value="UniProtKB-EC"/>
</dbReference>
<organism evidence="5 6">
    <name type="scientific">Rhizobium soli</name>
    <dbReference type="NCBI Taxonomy" id="424798"/>
    <lineage>
        <taxon>Bacteria</taxon>
        <taxon>Pseudomonadati</taxon>
        <taxon>Pseudomonadota</taxon>
        <taxon>Alphaproteobacteria</taxon>
        <taxon>Hyphomicrobiales</taxon>
        <taxon>Rhizobiaceae</taxon>
        <taxon>Rhizobium/Agrobacterium group</taxon>
        <taxon>Rhizobium</taxon>
    </lineage>
</organism>
<accession>A0A7X0JMQ7</accession>
<dbReference type="GO" id="GO:0009307">
    <property type="term" value="P:DNA restriction-modification system"/>
    <property type="evidence" value="ECO:0007669"/>
    <property type="project" value="UniProtKB-KW"/>
</dbReference>
<dbReference type="CDD" id="cd17260">
    <property type="entry name" value="RMtype1_S_EcoEI-TRD1-CR1_like"/>
    <property type="match status" value="1"/>
</dbReference>
<reference evidence="5 6" key="1">
    <citation type="submission" date="2020-08" db="EMBL/GenBank/DDBJ databases">
        <title>The Agave Microbiome: Exploring the role of microbial communities in plant adaptations to desert environments.</title>
        <authorList>
            <person name="Partida-Martinez L.P."/>
        </authorList>
    </citation>
    <scope>NUCLEOTIDE SEQUENCE [LARGE SCALE GENOMIC DNA]</scope>
    <source>
        <strain evidence="5 6">AS3.12</strain>
    </source>
</reference>
<dbReference type="SUPFAM" id="SSF116734">
    <property type="entry name" value="DNA methylase specificity domain"/>
    <property type="match status" value="2"/>
</dbReference>
<comment type="caution">
    <text evidence="5">The sequence shown here is derived from an EMBL/GenBank/DDBJ whole genome shotgun (WGS) entry which is preliminary data.</text>
</comment>
<dbReference type="InterPro" id="IPR000055">
    <property type="entry name" value="Restrct_endonuc_typeI_TRD"/>
</dbReference>
<keyword evidence="2" id="KW-0680">Restriction system</keyword>
<sequence length="389" mass="43438">MNVRMARLGDVCEVNPRAPRDIADDTVVSFLPMSGVSEGGFVSIEELRTYKDVKKGYTYFERGDVLVAKITPCFENGKAALADKISSQLGFGSTEFHVVRPSPGVDAKYVFYLLWNDKFRAVAEKGMTGSAGQKRVPADLLKRLEIPLPPLDEQKRIAAILDKADLLRQKRRQAITLLDSLTQSIFQEMFGDVEAGYPTVKLAEVTHRITDGVHQKPNYTDNGTPFISVKDITTGRLIFEKCKFISQDDHQKYTKRCKPEKGDILYTKVGATYGRPALIDTEIEFSIYVSVALIKPDRKRIRPKFLNALMATDLVKSQANRCIKGIGVPDLHLDQIQGFRVPLPPLAKQVEFEAIVDSLELNSRLNDSSLQSLDVGFASLQHRAFSGQL</sequence>
<proteinExistence type="inferred from homology"/>
<protein>
    <submittedName>
        <fullName evidence="5">Type I restriction enzyme S subunit</fullName>
        <ecNumber evidence="5">3.1.21.3</ecNumber>
    </submittedName>
</protein>
<keyword evidence="3" id="KW-0238">DNA-binding</keyword>
<name>A0A7X0JMQ7_9HYPH</name>
<dbReference type="PANTHER" id="PTHR30408">
    <property type="entry name" value="TYPE-1 RESTRICTION ENZYME ECOKI SPECIFICITY PROTEIN"/>
    <property type="match status" value="1"/>
</dbReference>
<dbReference type="RefSeq" id="WP_184655605.1">
    <property type="nucleotide sequence ID" value="NZ_JACHBU010000008.1"/>
</dbReference>
<keyword evidence="6" id="KW-1185">Reference proteome</keyword>